<feature type="compositionally biased region" description="Pro residues" evidence="1">
    <location>
        <begin position="42"/>
        <end position="53"/>
    </location>
</feature>
<protein>
    <submittedName>
        <fullName evidence="2">Uncharacterized protein</fullName>
    </submittedName>
</protein>
<dbReference type="InParanoid" id="A0A4S2MV69"/>
<dbReference type="EMBL" id="ML220125">
    <property type="protein sequence ID" value="TGZ80396.1"/>
    <property type="molecule type" value="Genomic_DNA"/>
</dbReference>
<feature type="compositionally biased region" description="Basic residues" evidence="1">
    <location>
        <begin position="74"/>
        <end position="86"/>
    </location>
</feature>
<sequence length="394" mass="44082">MQAYGRRPRSQSRGRRVSQGYALHDPHRAPIRPADPFQYLDPVPPPPPPPIPGQFPEDHEYPSEYYNRSDRRQARSRSRSQSRQRRNSYGNHLKHDPTFNDVPPPPRMSGAAVGKTYPVPPPPEQSQRPSIWRRFSSLVAPSPGVAQAPAPSPHNLHLDHHQRGQLILQNHQNPNNHFTYPRSLSPPEQQNGRSSSLKRPSSRTRRAYSDSYSNHPHIPVREIPLIPAPTPPTAPHHPEAVPGGGWKLPIPNLSIPNIPIPSIPLPQIPVPSFSHLIGRREPRPPSPPPQLTSSAAHFVYAMTVVAEEQDKFPQDIGRMLWARSQVDGLVEALEKEDVESLRKALVWVKRERFVLNKEPGLGAKVGVVGKAACIVELLAKGYVEGYTPPGYWVD</sequence>
<dbReference type="Proteomes" id="UP000298138">
    <property type="component" value="Unassembled WGS sequence"/>
</dbReference>
<gene>
    <name evidence="2" type="ORF">EX30DRAFT_396396</name>
</gene>
<feature type="region of interest" description="Disordered" evidence="1">
    <location>
        <begin position="1"/>
        <end position="128"/>
    </location>
</feature>
<proteinExistence type="predicted"/>
<name>A0A4S2MV69_9PEZI</name>
<evidence type="ECO:0000313" key="2">
    <source>
        <dbReference type="EMBL" id="TGZ80396.1"/>
    </source>
</evidence>
<feature type="region of interest" description="Disordered" evidence="1">
    <location>
        <begin position="171"/>
        <end position="219"/>
    </location>
</feature>
<dbReference type="AlphaFoldDB" id="A0A4S2MV69"/>
<accession>A0A4S2MV69</accession>
<feature type="compositionally biased region" description="Polar residues" evidence="1">
    <location>
        <begin position="186"/>
        <end position="199"/>
    </location>
</feature>
<evidence type="ECO:0000256" key="1">
    <source>
        <dbReference type="SAM" id="MobiDB-lite"/>
    </source>
</evidence>
<evidence type="ECO:0000313" key="3">
    <source>
        <dbReference type="Proteomes" id="UP000298138"/>
    </source>
</evidence>
<reference evidence="2 3" key="1">
    <citation type="submission" date="2019-04" db="EMBL/GenBank/DDBJ databases">
        <title>Comparative genomics and transcriptomics to analyze fruiting body development in filamentous ascomycetes.</title>
        <authorList>
            <consortium name="DOE Joint Genome Institute"/>
            <person name="Lutkenhaus R."/>
            <person name="Traeger S."/>
            <person name="Breuer J."/>
            <person name="Kuo A."/>
            <person name="Lipzen A."/>
            <person name="Pangilinan J."/>
            <person name="Dilworth D."/>
            <person name="Sandor L."/>
            <person name="Poggeler S."/>
            <person name="Barry K."/>
            <person name="Grigoriev I.V."/>
            <person name="Nowrousian M."/>
        </authorList>
    </citation>
    <scope>NUCLEOTIDE SEQUENCE [LARGE SCALE GENOMIC DNA]</scope>
    <source>
        <strain evidence="2 3">CBS 389.68</strain>
    </source>
</reference>
<feature type="compositionally biased region" description="Basic residues" evidence="1">
    <location>
        <begin position="1"/>
        <end position="16"/>
    </location>
</feature>
<feature type="compositionally biased region" description="Basic and acidic residues" evidence="1">
    <location>
        <begin position="56"/>
        <end position="73"/>
    </location>
</feature>
<organism evidence="2 3">
    <name type="scientific">Ascodesmis nigricans</name>
    <dbReference type="NCBI Taxonomy" id="341454"/>
    <lineage>
        <taxon>Eukaryota</taxon>
        <taxon>Fungi</taxon>
        <taxon>Dikarya</taxon>
        <taxon>Ascomycota</taxon>
        <taxon>Pezizomycotina</taxon>
        <taxon>Pezizomycetes</taxon>
        <taxon>Pezizales</taxon>
        <taxon>Ascodesmidaceae</taxon>
        <taxon>Ascodesmis</taxon>
    </lineage>
</organism>
<keyword evidence="3" id="KW-1185">Reference proteome</keyword>